<evidence type="ECO:0000256" key="1">
    <source>
        <dbReference type="ARBA" id="ARBA00005901"/>
    </source>
</evidence>
<evidence type="ECO:0000256" key="2">
    <source>
        <dbReference type="ARBA" id="ARBA00022448"/>
    </source>
</evidence>
<comment type="similarity">
    <text evidence="1">Belongs to the V-ATPase E subunit family.</text>
</comment>
<keyword evidence="4" id="KW-0175">Coiled coil</keyword>
<sequence>MASNKEKLSKFNQAINHYAEEQRRKIEDEVADYKRRQLDEAEREVLTEAYRLIQKEMAEMRNNITREMAHREMDARRELLAKRRSIMEDVFEGVRQRLLEFTATDRYAGLLEKDAAEIAAALRAGDGDAVLFLRPEDMKYQERVAKAFGHACEIRADSGIRIGGIRAVNNAAGLTADATLDASLEDQRVWFEENSGLAVV</sequence>
<dbReference type="GO" id="GO:0046961">
    <property type="term" value="F:proton-transporting ATPase activity, rotational mechanism"/>
    <property type="evidence" value="ECO:0007669"/>
    <property type="project" value="InterPro"/>
</dbReference>
<accession>A0A9D1DRL8</accession>
<dbReference type="Pfam" id="PF01991">
    <property type="entry name" value="vATP-synt_E"/>
    <property type="match status" value="1"/>
</dbReference>
<reference evidence="5" key="1">
    <citation type="submission" date="2020-10" db="EMBL/GenBank/DDBJ databases">
        <authorList>
            <person name="Gilroy R."/>
        </authorList>
    </citation>
    <scope>NUCLEOTIDE SEQUENCE</scope>
    <source>
        <strain evidence="5">ChiSjej1B19-7085</strain>
    </source>
</reference>
<evidence type="ECO:0000313" key="5">
    <source>
        <dbReference type="EMBL" id="HIR57825.1"/>
    </source>
</evidence>
<dbReference type="EMBL" id="DVHF01000107">
    <property type="protein sequence ID" value="HIR57825.1"/>
    <property type="molecule type" value="Genomic_DNA"/>
</dbReference>
<dbReference type="InterPro" id="IPR038495">
    <property type="entry name" value="ATPase_E_C"/>
</dbReference>
<protein>
    <recommendedName>
        <fullName evidence="7">V-type ATP synthase subunit E</fullName>
    </recommendedName>
</protein>
<dbReference type="Gene3D" id="3.30.2320.30">
    <property type="entry name" value="ATP synthase, E subunit, C-terminal"/>
    <property type="match status" value="1"/>
</dbReference>
<gene>
    <name evidence="5" type="ORF">IAA54_09145</name>
</gene>
<keyword evidence="3" id="KW-0406">Ion transport</keyword>
<dbReference type="AlphaFoldDB" id="A0A9D1DRL8"/>
<dbReference type="InterPro" id="IPR002842">
    <property type="entry name" value="ATPase_V1_Esu"/>
</dbReference>
<keyword evidence="2" id="KW-0813">Transport</keyword>
<proteinExistence type="inferred from homology"/>
<comment type="caution">
    <text evidence="5">The sequence shown here is derived from an EMBL/GenBank/DDBJ whole genome shotgun (WGS) entry which is preliminary data.</text>
</comment>
<reference evidence="5" key="2">
    <citation type="journal article" date="2021" name="PeerJ">
        <title>Extensive microbial diversity within the chicken gut microbiome revealed by metagenomics and culture.</title>
        <authorList>
            <person name="Gilroy R."/>
            <person name="Ravi A."/>
            <person name="Getino M."/>
            <person name="Pursley I."/>
            <person name="Horton D.L."/>
            <person name="Alikhan N.F."/>
            <person name="Baker D."/>
            <person name="Gharbi K."/>
            <person name="Hall N."/>
            <person name="Watson M."/>
            <person name="Adriaenssens E.M."/>
            <person name="Foster-Nyarko E."/>
            <person name="Jarju S."/>
            <person name="Secka A."/>
            <person name="Antonio M."/>
            <person name="Oren A."/>
            <person name="Chaudhuri R.R."/>
            <person name="La Ragione R."/>
            <person name="Hildebrand F."/>
            <person name="Pallen M.J."/>
        </authorList>
    </citation>
    <scope>NUCLEOTIDE SEQUENCE</scope>
    <source>
        <strain evidence="5">ChiSjej1B19-7085</strain>
    </source>
</reference>
<evidence type="ECO:0000256" key="3">
    <source>
        <dbReference type="ARBA" id="ARBA00023065"/>
    </source>
</evidence>
<evidence type="ECO:0000256" key="4">
    <source>
        <dbReference type="SAM" id="Coils"/>
    </source>
</evidence>
<organism evidence="5 6">
    <name type="scientific">Candidatus Gallacutalibacter pullicola</name>
    <dbReference type="NCBI Taxonomy" id="2840830"/>
    <lineage>
        <taxon>Bacteria</taxon>
        <taxon>Bacillati</taxon>
        <taxon>Bacillota</taxon>
        <taxon>Clostridia</taxon>
        <taxon>Eubacteriales</taxon>
        <taxon>Candidatus Gallacutalibacter</taxon>
    </lineage>
</organism>
<name>A0A9D1DRL8_9FIRM</name>
<feature type="coiled-coil region" evidence="4">
    <location>
        <begin position="16"/>
        <end position="63"/>
    </location>
</feature>
<dbReference type="GO" id="GO:0033178">
    <property type="term" value="C:proton-transporting two-sector ATPase complex, catalytic domain"/>
    <property type="evidence" value="ECO:0007669"/>
    <property type="project" value="InterPro"/>
</dbReference>
<dbReference type="SUPFAM" id="SSF160527">
    <property type="entry name" value="V-type ATPase subunit E-like"/>
    <property type="match status" value="1"/>
</dbReference>
<evidence type="ECO:0008006" key="7">
    <source>
        <dbReference type="Google" id="ProtNLM"/>
    </source>
</evidence>
<evidence type="ECO:0000313" key="6">
    <source>
        <dbReference type="Proteomes" id="UP000886785"/>
    </source>
</evidence>
<dbReference type="Proteomes" id="UP000886785">
    <property type="component" value="Unassembled WGS sequence"/>
</dbReference>